<dbReference type="OrthoDB" id="5690714at2"/>
<evidence type="ECO:0008006" key="4">
    <source>
        <dbReference type="Google" id="ProtNLM"/>
    </source>
</evidence>
<dbReference type="InterPro" id="IPR020493">
    <property type="entry name" value="Uncharacterised_HI0310"/>
</dbReference>
<proteinExistence type="predicted"/>
<feature type="signal peptide" evidence="1">
    <location>
        <begin position="1"/>
        <end position="25"/>
    </location>
</feature>
<keyword evidence="1" id="KW-0732">Signal</keyword>
<dbReference type="Proteomes" id="UP000245909">
    <property type="component" value="Unassembled WGS sequence"/>
</dbReference>
<evidence type="ECO:0000256" key="1">
    <source>
        <dbReference type="SAM" id="SignalP"/>
    </source>
</evidence>
<dbReference type="EMBL" id="QENU01000014">
    <property type="protein sequence ID" value="PVX32372.1"/>
    <property type="molecule type" value="Genomic_DNA"/>
</dbReference>
<accession>A0A2U0SM25</accession>
<feature type="chain" id="PRO_5015742607" description="Recombinase XerD" evidence="1">
    <location>
        <begin position="26"/>
        <end position="106"/>
    </location>
</feature>
<comment type="caution">
    <text evidence="2">The sequence shown here is derived from an EMBL/GenBank/DDBJ whole genome shotgun (WGS) entry which is preliminary data.</text>
</comment>
<protein>
    <recommendedName>
        <fullName evidence="4">Recombinase XerD</fullName>
    </recommendedName>
</protein>
<reference evidence="2 3" key="1">
    <citation type="submission" date="2018-05" db="EMBL/GenBank/DDBJ databases">
        <title>Genomic Encyclopedia of Type Strains, Phase IV (KMG-IV): sequencing the most valuable type-strain genomes for metagenomic binning, comparative biology and taxonomic classification.</title>
        <authorList>
            <person name="Goeker M."/>
        </authorList>
    </citation>
    <scope>NUCLEOTIDE SEQUENCE [LARGE SCALE GENOMIC DNA]</scope>
    <source>
        <strain evidence="2 3">DSM 22999</strain>
    </source>
</reference>
<name>A0A2U0SM25_9PAST</name>
<gene>
    <name evidence="2" type="ORF">C8D76_11411</name>
</gene>
<keyword evidence="3" id="KW-1185">Reference proteome</keyword>
<dbReference type="Pfam" id="PF17274">
    <property type="entry name" value="DUF5339"/>
    <property type="match status" value="1"/>
</dbReference>
<evidence type="ECO:0000313" key="2">
    <source>
        <dbReference type="EMBL" id="PVX32372.1"/>
    </source>
</evidence>
<evidence type="ECO:0000313" key="3">
    <source>
        <dbReference type="Proteomes" id="UP000245909"/>
    </source>
</evidence>
<dbReference type="RefSeq" id="WP_116632289.1">
    <property type="nucleotide sequence ID" value="NZ_QENU01000014.1"/>
</dbReference>
<organism evidence="2 3">
    <name type="scientific">Alitibacter langaaensis DSM 22999</name>
    <dbReference type="NCBI Taxonomy" id="1122935"/>
    <lineage>
        <taxon>Bacteria</taxon>
        <taxon>Pseudomonadati</taxon>
        <taxon>Pseudomonadota</taxon>
        <taxon>Gammaproteobacteria</taxon>
        <taxon>Pasteurellales</taxon>
        <taxon>Pasteurellaceae</taxon>
        <taxon>Alitibacter</taxon>
    </lineage>
</organism>
<dbReference type="AlphaFoldDB" id="A0A2U0SM25"/>
<sequence length="106" mass="11767">MMLKIKKILTALCAGLTLVSINVCAADKTANEKLPQQCQRLFSAAEQLVTEAKNQPGTHTQLNKIQNKLNQSKKQILEMEVATQIKSCDHGLAKLYGLQKDQEETN</sequence>